<dbReference type="AlphaFoldDB" id="A0A0F9QQD5"/>
<dbReference type="EMBL" id="LAZR01003722">
    <property type="protein sequence ID" value="KKN15341.1"/>
    <property type="molecule type" value="Genomic_DNA"/>
</dbReference>
<evidence type="ECO:0008006" key="2">
    <source>
        <dbReference type="Google" id="ProtNLM"/>
    </source>
</evidence>
<gene>
    <name evidence="1" type="ORF">LCGC14_0987020</name>
</gene>
<sequence length="269" mass="30754">MGKKKRNFTRVVIGGDKHCGHRVGLTPPPWQSAILGRKYYNIQRELWKEFTGIIDYLKPIDVLMMNGDAIDGRGERSGGTELIVTNRQKQVDMAAHCINYCKAGKVVLTRGTPYHTGKTEEWEDMLADQVNADKIGDHEFYNINGVIFDVKHNIGTSTIPHGKFTAIARDRLWNLIWSEYKMQPKADILIRSHVHYYLHLGEVDWDGYITPALQGMGSKFGAKICSGIVHFGLIWFDIYDKPRKITGKRWEMDKYIIGIKSQRATVTKL</sequence>
<accession>A0A0F9QQD5</accession>
<organism evidence="1">
    <name type="scientific">marine sediment metagenome</name>
    <dbReference type="NCBI Taxonomy" id="412755"/>
    <lineage>
        <taxon>unclassified sequences</taxon>
        <taxon>metagenomes</taxon>
        <taxon>ecological metagenomes</taxon>
    </lineage>
</organism>
<evidence type="ECO:0000313" key="1">
    <source>
        <dbReference type="EMBL" id="KKN15341.1"/>
    </source>
</evidence>
<comment type="caution">
    <text evidence="1">The sequence shown here is derived from an EMBL/GenBank/DDBJ whole genome shotgun (WGS) entry which is preliminary data.</text>
</comment>
<reference evidence="1" key="1">
    <citation type="journal article" date="2015" name="Nature">
        <title>Complex archaea that bridge the gap between prokaryotes and eukaryotes.</title>
        <authorList>
            <person name="Spang A."/>
            <person name="Saw J.H."/>
            <person name="Jorgensen S.L."/>
            <person name="Zaremba-Niedzwiedzka K."/>
            <person name="Martijn J."/>
            <person name="Lind A.E."/>
            <person name="van Eijk R."/>
            <person name="Schleper C."/>
            <person name="Guy L."/>
            <person name="Ettema T.J."/>
        </authorList>
    </citation>
    <scope>NUCLEOTIDE SEQUENCE</scope>
</reference>
<name>A0A0F9QQD5_9ZZZZ</name>
<protein>
    <recommendedName>
        <fullName evidence="2">Calcineurin-like phosphoesterase domain-containing protein</fullName>
    </recommendedName>
</protein>
<proteinExistence type="predicted"/>